<keyword evidence="4" id="KW-1185">Reference proteome</keyword>
<accession>C7M0A8</accession>
<dbReference type="SUPFAM" id="SSF52096">
    <property type="entry name" value="ClpP/crotonase"/>
    <property type="match status" value="1"/>
</dbReference>
<name>C7M0A8_ACIFD</name>
<reference evidence="3 4" key="1">
    <citation type="journal article" date="2009" name="Stand. Genomic Sci.">
        <title>Complete genome sequence of Acidimicrobium ferrooxidans type strain (ICP).</title>
        <authorList>
            <person name="Clum A."/>
            <person name="Nolan M."/>
            <person name="Lang E."/>
            <person name="Glavina Del Rio T."/>
            <person name="Tice H."/>
            <person name="Copeland A."/>
            <person name="Cheng J.F."/>
            <person name="Lucas S."/>
            <person name="Chen F."/>
            <person name="Bruce D."/>
            <person name="Goodwin L."/>
            <person name="Pitluck S."/>
            <person name="Ivanova N."/>
            <person name="Mavrommatis K."/>
            <person name="Mikhailova N."/>
            <person name="Pati A."/>
            <person name="Chen A."/>
            <person name="Palaniappan K."/>
            <person name="Goker M."/>
            <person name="Spring S."/>
            <person name="Land M."/>
            <person name="Hauser L."/>
            <person name="Chang Y.J."/>
            <person name="Jeffries C.C."/>
            <person name="Chain P."/>
            <person name="Bristow J."/>
            <person name="Eisen J.A."/>
            <person name="Markowitz V."/>
            <person name="Hugenholtz P."/>
            <person name="Kyrpides N.C."/>
            <person name="Klenk H.P."/>
            <person name="Lapidus A."/>
        </authorList>
    </citation>
    <scope>NUCLEOTIDE SEQUENCE [LARGE SCALE GENOMIC DNA]</scope>
    <source>
        <strain evidence="4">DSM 10331 / JCM 15462 / NBRC 103882 / ICP</strain>
    </source>
</reference>
<dbReference type="eggNOG" id="COG1024">
    <property type="taxonomic scope" value="Bacteria"/>
</dbReference>
<dbReference type="InterPro" id="IPR029045">
    <property type="entry name" value="ClpP/crotonase-like_dom_sf"/>
</dbReference>
<dbReference type="HOGENOM" id="CLU_009834_7_2_11"/>
<organism evidence="3 4">
    <name type="scientific">Acidimicrobium ferrooxidans (strain DSM 10331 / JCM 15462 / NBRC 103882 / ICP)</name>
    <dbReference type="NCBI Taxonomy" id="525909"/>
    <lineage>
        <taxon>Bacteria</taxon>
        <taxon>Bacillati</taxon>
        <taxon>Actinomycetota</taxon>
        <taxon>Acidimicrobiia</taxon>
        <taxon>Acidimicrobiales</taxon>
        <taxon>Acidimicrobiaceae</taxon>
        <taxon>Acidimicrobium</taxon>
    </lineage>
</organism>
<dbReference type="AlphaFoldDB" id="C7M0A8"/>
<dbReference type="Pfam" id="PF00378">
    <property type="entry name" value="ECH_1"/>
    <property type="match status" value="1"/>
</dbReference>
<dbReference type="EMBL" id="CP001631">
    <property type="protein sequence ID" value="ACU54416.1"/>
    <property type="molecule type" value="Genomic_DNA"/>
</dbReference>
<dbReference type="KEGG" id="afo:Afer_1493"/>
<keyword evidence="3" id="KW-0413">Isomerase</keyword>
<evidence type="ECO:0000256" key="1">
    <source>
        <dbReference type="ARBA" id="ARBA00005254"/>
    </source>
</evidence>
<dbReference type="GO" id="GO:0016853">
    <property type="term" value="F:isomerase activity"/>
    <property type="evidence" value="ECO:0007669"/>
    <property type="project" value="UniProtKB-KW"/>
</dbReference>
<dbReference type="PROSITE" id="PS00166">
    <property type="entry name" value="ENOYL_COA_HYDRATASE"/>
    <property type="match status" value="1"/>
</dbReference>
<dbReference type="STRING" id="525909.Afer_1493"/>
<dbReference type="Gene3D" id="3.90.226.10">
    <property type="entry name" value="2-enoyl-CoA Hydratase, Chain A, domain 1"/>
    <property type="match status" value="1"/>
</dbReference>
<gene>
    <name evidence="3" type="ordered locus">Afer_1493</name>
</gene>
<dbReference type="PANTHER" id="PTHR43802:SF1">
    <property type="entry name" value="IP11341P-RELATED"/>
    <property type="match status" value="1"/>
</dbReference>
<evidence type="ECO:0000313" key="3">
    <source>
        <dbReference type="EMBL" id="ACU54416.1"/>
    </source>
</evidence>
<dbReference type="InterPro" id="IPR001753">
    <property type="entry name" value="Enoyl-CoA_hydra/iso"/>
</dbReference>
<proteinExistence type="inferred from homology"/>
<sequence>MHAHSSHSVTREASAALVEITRPERANALRVDDAEALAATLVALDDDPGVRAIILLGSPRYFSAGADLADLADEDALAHIDRIHRLLRQVLALRTPTIAAVRGAAVGAGLNLALACDLVVAGTSTRASEMFIHRGLTLDFAGSAILSARIGPHRAKALAFFGGTLTLDELAMLVNRVVPDDEVLDVARGWAHDLAERSPRALTLSKRLIDQAAPSLGSALDREIIAQLAAASDPATRAELERWR</sequence>
<dbReference type="PANTHER" id="PTHR43802">
    <property type="entry name" value="ENOYL-COA HYDRATASE"/>
    <property type="match status" value="1"/>
</dbReference>
<evidence type="ECO:0000313" key="4">
    <source>
        <dbReference type="Proteomes" id="UP000000771"/>
    </source>
</evidence>
<evidence type="ECO:0000256" key="2">
    <source>
        <dbReference type="RuleBase" id="RU003707"/>
    </source>
</evidence>
<comment type="similarity">
    <text evidence="1 2">Belongs to the enoyl-CoA hydratase/isomerase family.</text>
</comment>
<dbReference type="CDD" id="cd06558">
    <property type="entry name" value="crotonase-like"/>
    <property type="match status" value="1"/>
</dbReference>
<dbReference type="Proteomes" id="UP000000771">
    <property type="component" value="Chromosome"/>
</dbReference>
<protein>
    <submittedName>
        <fullName evidence="3">Enoyl-CoA hydratase/isomerase</fullName>
    </submittedName>
</protein>
<dbReference type="InterPro" id="IPR018376">
    <property type="entry name" value="Enoyl-CoA_hyd/isom_CS"/>
</dbReference>